<name>A0A1M5Y6C9_9BRAD</name>
<evidence type="ECO:0000256" key="1">
    <source>
        <dbReference type="SAM" id="Phobius"/>
    </source>
</evidence>
<keyword evidence="1" id="KW-0812">Transmembrane</keyword>
<evidence type="ECO:0000313" key="3">
    <source>
        <dbReference type="Proteomes" id="UP000189796"/>
    </source>
</evidence>
<keyword evidence="1" id="KW-1133">Transmembrane helix</keyword>
<evidence type="ECO:0000313" key="2">
    <source>
        <dbReference type="EMBL" id="SHI07635.1"/>
    </source>
</evidence>
<proteinExistence type="predicted"/>
<reference evidence="2 3" key="1">
    <citation type="submission" date="2016-11" db="EMBL/GenBank/DDBJ databases">
        <authorList>
            <person name="Jaros S."/>
            <person name="Januszkiewicz K."/>
            <person name="Wedrychowicz H."/>
        </authorList>
    </citation>
    <scope>NUCLEOTIDE SEQUENCE [LARGE SCALE GENOMIC DNA]</scope>
    <source>
        <strain evidence="2 3">GAS138</strain>
    </source>
</reference>
<keyword evidence="1" id="KW-0472">Membrane</keyword>
<dbReference type="AlphaFoldDB" id="A0A1M5Y6C9"/>
<sequence>MTLLIWLGVLLVFGGVLQMAFQPIWRGRLSGRRRLRSGRPSDTLEPERPASGFGIKSNWPGLAMLVLGSALLLAAVAT</sequence>
<accession>A0A1M5Y6C9</accession>
<dbReference type="EMBL" id="LT670817">
    <property type="protein sequence ID" value="SHI07635.1"/>
    <property type="molecule type" value="Genomic_DNA"/>
</dbReference>
<dbReference type="Proteomes" id="UP000189796">
    <property type="component" value="Chromosome I"/>
</dbReference>
<gene>
    <name evidence="2" type="ORF">SAMN05443248_7974</name>
</gene>
<organism evidence="2 3">
    <name type="scientific">Bradyrhizobium erythrophlei</name>
    <dbReference type="NCBI Taxonomy" id="1437360"/>
    <lineage>
        <taxon>Bacteria</taxon>
        <taxon>Pseudomonadati</taxon>
        <taxon>Pseudomonadota</taxon>
        <taxon>Alphaproteobacteria</taxon>
        <taxon>Hyphomicrobiales</taxon>
        <taxon>Nitrobacteraceae</taxon>
        <taxon>Bradyrhizobium</taxon>
    </lineage>
</organism>
<feature type="transmembrane region" description="Helical" evidence="1">
    <location>
        <begin position="59"/>
        <end position="77"/>
    </location>
</feature>
<protein>
    <submittedName>
        <fullName evidence="2">Uncharacterized protein</fullName>
    </submittedName>
</protein>